<comment type="caution">
    <text evidence="8">The sequence shown here is derived from an EMBL/GenBank/DDBJ whole genome shotgun (WGS) entry which is preliminary data.</text>
</comment>
<dbReference type="InterPro" id="IPR005479">
    <property type="entry name" value="CPAse_ATP-bd"/>
</dbReference>
<dbReference type="GO" id="GO:0046872">
    <property type="term" value="F:metal ion binding"/>
    <property type="evidence" value="ECO:0007669"/>
    <property type="project" value="InterPro"/>
</dbReference>
<dbReference type="AlphaFoldDB" id="A0A2N5C3M1"/>
<dbReference type="InterPro" id="IPR011764">
    <property type="entry name" value="Biotin_carboxylation_dom"/>
</dbReference>
<keyword evidence="2 5" id="KW-0547">Nucleotide-binding</keyword>
<dbReference type="InterPro" id="IPR016185">
    <property type="entry name" value="PreATP-grasp_dom_sf"/>
</dbReference>
<dbReference type="Gene3D" id="3.30.470.20">
    <property type="entry name" value="ATP-grasp fold, B domain"/>
    <property type="match status" value="1"/>
</dbReference>
<name>A0A2N5C3M1_9BURK</name>
<dbReference type="EMBL" id="PJRP01000022">
    <property type="protein sequence ID" value="PLP96816.1"/>
    <property type="molecule type" value="Genomic_DNA"/>
</dbReference>
<accession>A0A2N5C3M1</accession>
<evidence type="ECO:0000256" key="1">
    <source>
        <dbReference type="ARBA" id="ARBA00022598"/>
    </source>
</evidence>
<dbReference type="Proteomes" id="UP000234341">
    <property type="component" value="Unassembled WGS sequence"/>
</dbReference>
<dbReference type="InterPro" id="IPR005482">
    <property type="entry name" value="Biotin_COase_C"/>
</dbReference>
<dbReference type="GO" id="GO:0005524">
    <property type="term" value="F:ATP binding"/>
    <property type="evidence" value="ECO:0007669"/>
    <property type="project" value="UniProtKB-UniRule"/>
</dbReference>
<keyword evidence="4" id="KW-0092">Biotin</keyword>
<evidence type="ECO:0000256" key="5">
    <source>
        <dbReference type="PROSITE-ProRule" id="PRU00409"/>
    </source>
</evidence>
<dbReference type="PANTHER" id="PTHR18866">
    <property type="entry name" value="CARBOXYLASE:PYRUVATE/ACETYL-COA/PROPIONYL-COA CARBOXYLASE"/>
    <property type="match status" value="1"/>
</dbReference>
<dbReference type="PROSITE" id="PS00867">
    <property type="entry name" value="CPSASE_2"/>
    <property type="match status" value="1"/>
</dbReference>
<evidence type="ECO:0000313" key="8">
    <source>
        <dbReference type="EMBL" id="PLP96816.1"/>
    </source>
</evidence>
<dbReference type="SUPFAM" id="SSF56059">
    <property type="entry name" value="Glutathione synthetase ATP-binding domain-like"/>
    <property type="match status" value="1"/>
</dbReference>
<dbReference type="InterPro" id="IPR011761">
    <property type="entry name" value="ATP-grasp"/>
</dbReference>
<dbReference type="GO" id="GO:0016874">
    <property type="term" value="F:ligase activity"/>
    <property type="evidence" value="ECO:0007669"/>
    <property type="project" value="UniProtKB-KW"/>
</dbReference>
<evidence type="ECO:0000256" key="3">
    <source>
        <dbReference type="ARBA" id="ARBA00022840"/>
    </source>
</evidence>
<feature type="domain" description="ATP-grasp" evidence="6">
    <location>
        <begin position="119"/>
        <end position="318"/>
    </location>
</feature>
<dbReference type="SUPFAM" id="SSF52440">
    <property type="entry name" value="PreATP-grasp domain"/>
    <property type="match status" value="1"/>
</dbReference>
<evidence type="ECO:0000259" key="6">
    <source>
        <dbReference type="PROSITE" id="PS50975"/>
    </source>
</evidence>
<dbReference type="InterPro" id="IPR005481">
    <property type="entry name" value="BC-like_N"/>
</dbReference>
<feature type="domain" description="Biotin carboxylation" evidence="7">
    <location>
        <begin position="1"/>
        <end position="447"/>
    </location>
</feature>
<evidence type="ECO:0000256" key="4">
    <source>
        <dbReference type="ARBA" id="ARBA00023267"/>
    </source>
</evidence>
<sequence>MRRILVANRGEIACRIIRAARSLGLETIAIYSAADAGALHCQMANIAVPVGAAPATQSYLNVEAVLTAGREHGADGVHPGYGFLSENTAFAQAAEAAGIRWIGPSVESIENMGDKNRAREIAAACGVPVLPGSARFMPGELEGLEDAATQVGYPLLVKAAGGGGGIGMKCVNSEDTLAATVASTQELAQKAFGDGSVYLERYVARARHIEIQVFGYGDGTAVHLFERECSVQRRFQKIVEESPAPLLSADVLSRMTSAAVALAASQRYSGAGTVEFILDADSGNFFFLEMNTRIQVEHGVTELVTGWDLVQAQIQLAAGTLTPVTQDDIRRKGAAIECRLYAENPARHFLPSPGRLQKFRLPDLAGLRVDTGVREGDTISPYYDPMVAKLITFGSDRERARQTMLTALSETHIEGIKNNVDFLGNLLRHPDFVSGDIDTGFVMREMAALIGDSAAPRPVARDAKVGDEVRG</sequence>
<dbReference type="PROSITE" id="PS50979">
    <property type="entry name" value="BC"/>
    <property type="match status" value="1"/>
</dbReference>
<dbReference type="Pfam" id="PF02785">
    <property type="entry name" value="Biotin_carb_C"/>
    <property type="match status" value="1"/>
</dbReference>
<dbReference type="InterPro" id="IPR011054">
    <property type="entry name" value="Rudment_hybrid_motif"/>
</dbReference>
<dbReference type="SMART" id="SM00878">
    <property type="entry name" value="Biotin_carb_C"/>
    <property type="match status" value="1"/>
</dbReference>
<dbReference type="Pfam" id="PF00289">
    <property type="entry name" value="Biotin_carb_N"/>
    <property type="match status" value="1"/>
</dbReference>
<dbReference type="RefSeq" id="WP_101685071.1">
    <property type="nucleotide sequence ID" value="NZ_PJRP01000022.1"/>
</dbReference>
<keyword evidence="1" id="KW-0436">Ligase</keyword>
<protein>
    <submittedName>
        <fullName evidence="8">Acetyl-CoA carboxylase biotin carboxylase subunit</fullName>
    </submittedName>
</protein>
<proteinExistence type="predicted"/>
<dbReference type="PANTHER" id="PTHR18866:SF33">
    <property type="entry name" value="METHYLCROTONOYL-COA CARBOXYLASE SUBUNIT ALPHA, MITOCHONDRIAL-RELATED"/>
    <property type="match status" value="1"/>
</dbReference>
<keyword evidence="3 5" id="KW-0067">ATP-binding</keyword>
<gene>
    <name evidence="8" type="ORF">CYJ10_29935</name>
</gene>
<dbReference type="SUPFAM" id="SSF51246">
    <property type="entry name" value="Rudiment single hybrid motif"/>
    <property type="match status" value="1"/>
</dbReference>
<dbReference type="FunFam" id="3.40.50.20:FF:000010">
    <property type="entry name" value="Propionyl-CoA carboxylase subunit alpha"/>
    <property type="match status" value="1"/>
</dbReference>
<reference evidence="8 9" key="1">
    <citation type="submission" date="2017-12" db="EMBL/GenBank/DDBJ databases">
        <title>Genome sequence of the active heterotrophic nitrifier-denitrifier, Cupriavidus pauculus UM1.</title>
        <authorList>
            <person name="Putonti C."/>
            <person name="Castignetti D."/>
        </authorList>
    </citation>
    <scope>NUCLEOTIDE SEQUENCE [LARGE SCALE GENOMIC DNA]</scope>
    <source>
        <strain evidence="8 9">UM1</strain>
    </source>
</reference>
<evidence type="ECO:0000259" key="7">
    <source>
        <dbReference type="PROSITE" id="PS50979"/>
    </source>
</evidence>
<dbReference type="InterPro" id="IPR050856">
    <property type="entry name" value="Biotin_carboxylase_complex"/>
</dbReference>
<dbReference type="OrthoDB" id="9803706at2"/>
<evidence type="ECO:0000256" key="2">
    <source>
        <dbReference type="ARBA" id="ARBA00022741"/>
    </source>
</evidence>
<dbReference type="PROSITE" id="PS00866">
    <property type="entry name" value="CPSASE_1"/>
    <property type="match status" value="1"/>
</dbReference>
<dbReference type="Pfam" id="PF02786">
    <property type="entry name" value="CPSase_L_D2"/>
    <property type="match status" value="1"/>
</dbReference>
<organism evidence="8 9">
    <name type="scientific">Cupriavidus pauculus</name>
    <dbReference type="NCBI Taxonomy" id="82633"/>
    <lineage>
        <taxon>Bacteria</taxon>
        <taxon>Pseudomonadati</taxon>
        <taxon>Pseudomonadota</taxon>
        <taxon>Betaproteobacteria</taxon>
        <taxon>Burkholderiales</taxon>
        <taxon>Burkholderiaceae</taxon>
        <taxon>Cupriavidus</taxon>
    </lineage>
</organism>
<evidence type="ECO:0000313" key="9">
    <source>
        <dbReference type="Proteomes" id="UP000234341"/>
    </source>
</evidence>
<dbReference type="PROSITE" id="PS50975">
    <property type="entry name" value="ATP_GRASP"/>
    <property type="match status" value="1"/>
</dbReference>